<dbReference type="EMBL" id="CH408033">
    <property type="protein sequence ID" value="EAQ86378.1"/>
    <property type="molecule type" value="Genomic_DNA"/>
</dbReference>
<keyword evidence="3" id="KW-1185">Reference proteome</keyword>
<name>Q2GWM3_CHAGB</name>
<evidence type="ECO:0000313" key="2">
    <source>
        <dbReference type="EMBL" id="EAQ86378.1"/>
    </source>
</evidence>
<gene>
    <name evidence="2" type="ORF">CHGG_07631</name>
</gene>
<feature type="compositionally biased region" description="Low complexity" evidence="1">
    <location>
        <begin position="94"/>
        <end position="128"/>
    </location>
</feature>
<feature type="region of interest" description="Disordered" evidence="1">
    <location>
        <begin position="1"/>
        <end position="130"/>
    </location>
</feature>
<accession>Q2GWM3</accession>
<sequence>MSNRGPSSNTSSRSSRNSSPGNGQPRTGAGTVSRPTTPGPGGQPRTGGGGTAHKPNTTNSGGEPRRDAAPTSRPTTPGPGAASGNISGLVSYFSSSSSASSSSSESESPSPPRTTTVTTTATAIPTATNPNHLGGLRIKLVSDAPPHIETGVADGSPLFLSVAAAVNLGLKMLESSRGKDALVRLGVTAIQGWTAELKPHIFPVTPATHANMTPYVTAYLNEMRNNMVPIKLTNELNGEGAAHKFDWARPTGTQSKIGLEDYTGSRAGILSLNKFIFETIVDASQRIQGGDSAYERTYEIQMAMMGITVAHELCHFFIGFLAGYHLPNTPPSLMYLERDVKTIAGVVTGESGRWWEAAFFGGETRFFTEPLLDLNAPEKYPMGYKQAGDLWLLNGQTTRISVIDRQRITGLLKFALGKDRDYVAPKWKVTRKELDDHNALRKRDYGGNNFKRLGMIPYNPKYLYKPVA</sequence>
<dbReference type="AlphaFoldDB" id="Q2GWM3"/>
<organism evidence="2 3">
    <name type="scientific">Chaetomium globosum (strain ATCC 6205 / CBS 148.51 / DSM 1962 / NBRC 6347 / NRRL 1970)</name>
    <name type="common">Soil fungus</name>
    <dbReference type="NCBI Taxonomy" id="306901"/>
    <lineage>
        <taxon>Eukaryota</taxon>
        <taxon>Fungi</taxon>
        <taxon>Dikarya</taxon>
        <taxon>Ascomycota</taxon>
        <taxon>Pezizomycotina</taxon>
        <taxon>Sordariomycetes</taxon>
        <taxon>Sordariomycetidae</taxon>
        <taxon>Sordariales</taxon>
        <taxon>Chaetomiaceae</taxon>
        <taxon>Chaetomium</taxon>
    </lineage>
</organism>
<dbReference type="InParanoid" id="Q2GWM3"/>
<evidence type="ECO:0000256" key="1">
    <source>
        <dbReference type="SAM" id="MobiDB-lite"/>
    </source>
</evidence>
<feature type="compositionally biased region" description="Gly residues" evidence="1">
    <location>
        <begin position="39"/>
        <end position="51"/>
    </location>
</feature>
<dbReference type="HOGENOM" id="CLU_583937_0_0_1"/>
<protein>
    <submittedName>
        <fullName evidence="2">Uncharacterized protein</fullName>
    </submittedName>
</protein>
<dbReference type="eggNOG" id="ENOG502TFYN">
    <property type="taxonomic scope" value="Eukaryota"/>
</dbReference>
<evidence type="ECO:0000313" key="3">
    <source>
        <dbReference type="Proteomes" id="UP000001056"/>
    </source>
</evidence>
<feature type="compositionally biased region" description="Low complexity" evidence="1">
    <location>
        <begin position="1"/>
        <end position="23"/>
    </location>
</feature>
<dbReference type="Proteomes" id="UP000001056">
    <property type="component" value="Unassembled WGS sequence"/>
</dbReference>
<reference evidence="3" key="1">
    <citation type="journal article" date="2015" name="Genome Announc.">
        <title>Draft genome sequence of the cellulolytic fungus Chaetomium globosum.</title>
        <authorList>
            <person name="Cuomo C.A."/>
            <person name="Untereiner W.A."/>
            <person name="Ma L.-J."/>
            <person name="Grabherr M."/>
            <person name="Birren B.W."/>
        </authorList>
    </citation>
    <scope>NUCLEOTIDE SEQUENCE [LARGE SCALE GENOMIC DNA]</scope>
    <source>
        <strain evidence="3">ATCC 6205 / CBS 148.51 / DSM 1962 / NBRC 6347 / NRRL 1970</strain>
    </source>
</reference>
<dbReference type="OrthoDB" id="4568882at2759"/>
<dbReference type="VEuPathDB" id="FungiDB:CHGG_07631"/>
<proteinExistence type="predicted"/>
<dbReference type="RefSeq" id="XP_001225287.1">
    <property type="nucleotide sequence ID" value="XM_001225286.1"/>
</dbReference>
<dbReference type="GeneID" id="4393838"/>